<comment type="caution">
    <text evidence="5">The sequence shown here is derived from an EMBL/GenBank/DDBJ whole genome shotgun (WGS) entry which is preliminary data.</text>
</comment>
<dbReference type="PANTHER" id="PTHR42679">
    <property type="entry name" value="S-METHYL-5'-THIOADENOSINE PHOSPHORYLASE"/>
    <property type="match status" value="1"/>
</dbReference>
<dbReference type="HAMAP" id="MF_01963">
    <property type="entry name" value="MTAP"/>
    <property type="match status" value="1"/>
</dbReference>
<evidence type="ECO:0000256" key="1">
    <source>
        <dbReference type="ARBA" id="ARBA00022676"/>
    </source>
</evidence>
<evidence type="ECO:0000256" key="2">
    <source>
        <dbReference type="ARBA" id="ARBA00022679"/>
    </source>
</evidence>
<proteinExistence type="inferred from homology"/>
<dbReference type="EMBL" id="QKOF01000005">
    <property type="protein sequence ID" value="MBE2899842.1"/>
    <property type="molecule type" value="Genomic_DNA"/>
</dbReference>
<evidence type="ECO:0000259" key="4">
    <source>
        <dbReference type="Pfam" id="PF01048"/>
    </source>
</evidence>
<comment type="catalytic activity">
    <reaction evidence="3">
        <text>S-methyl-5'-thioinosine + phosphate = 5-(methylsulfanyl)-alpha-D-ribose 1-phosphate + hypoxanthine</text>
        <dbReference type="Rhea" id="RHEA:30643"/>
        <dbReference type="ChEBI" id="CHEBI:17368"/>
        <dbReference type="ChEBI" id="CHEBI:43474"/>
        <dbReference type="ChEBI" id="CHEBI:48595"/>
        <dbReference type="ChEBI" id="CHEBI:58533"/>
        <dbReference type="EC" id="2.4.2.44"/>
    </reaction>
</comment>
<evidence type="ECO:0000313" key="6">
    <source>
        <dbReference type="Proteomes" id="UP000646659"/>
    </source>
</evidence>
<gene>
    <name evidence="5" type="ORF">DNK57_03255</name>
</gene>
<feature type="site" description="Important for substrate specificity" evidence="3">
    <location>
        <position position="157"/>
    </location>
</feature>
<dbReference type="Proteomes" id="UP000646659">
    <property type="component" value="Unassembled WGS sequence"/>
</dbReference>
<dbReference type="AlphaFoldDB" id="A0A842YK12"/>
<dbReference type="NCBIfam" id="NF006599">
    <property type="entry name" value="PRK09136.1"/>
    <property type="match status" value="1"/>
</dbReference>
<dbReference type="EC" id="2.4.2.44" evidence="3"/>
<feature type="binding site" evidence="3">
    <location>
        <begin position="199"/>
        <end position="201"/>
    </location>
    <ligand>
        <name>substrate</name>
    </ligand>
</feature>
<dbReference type="InterPro" id="IPR000845">
    <property type="entry name" value="Nucleoside_phosphorylase_d"/>
</dbReference>
<evidence type="ECO:0000313" key="5">
    <source>
        <dbReference type="EMBL" id="MBE2899842.1"/>
    </source>
</evidence>
<dbReference type="OrthoDB" id="7681at2157"/>
<keyword evidence="3" id="KW-0660">Purine salvage</keyword>
<sequence>MIGIIGGTGVYEIVEHGRVERQESISTPYGETPEISIFKLHRQMVAFIPRHSPGHDNPPHRVNYRANVWALKELGVRHIIATNAVGSLKRSIGPGDFVVPEDFLDFTRSRPSTFYDEKTVHVDMTEPYCRNLRSALTGYPGVIDGGVYVCTEGPRFETPAEIRMFRALGGTVVGMTGLPEAVLARELEMCYASLCLVSNYAASISSSKLTITEVLEIMDEKKHELIDIIDAAIRDLKMEQPCPCPDALRGADINDG</sequence>
<protein>
    <recommendedName>
        <fullName evidence="3">Probable S-methyl-5'-thioinosine phosphorylase</fullName>
        <ecNumber evidence="3">2.4.2.44</ecNumber>
    </recommendedName>
    <alternativeName>
        <fullName evidence="3">5'-methylthioinosine phosphorylase</fullName>
        <shortName evidence="3">MTI phosphorylase</shortName>
        <shortName evidence="3">MTIP</shortName>
    </alternativeName>
</protein>
<reference evidence="5" key="1">
    <citation type="submission" date="2018-06" db="EMBL/GenBank/DDBJ databases">
        <title>Draft genome sequence of Methanothermobacter thermautotrophicus Strain WHS, a thermophilic, hydrogenotrophic methanogen isolated from Washburn Hot Springs in Yellowstone National Park, USA.</title>
        <authorList>
            <person name="Mckay L.J."/>
            <person name="Klingelsmith K."/>
            <person name="Inskeep W.P."/>
            <person name="Fields M.W."/>
        </authorList>
    </citation>
    <scope>NUCLEOTIDE SEQUENCE</scope>
    <source>
        <strain evidence="5">WHS</strain>
    </source>
</reference>
<dbReference type="CDD" id="cd09010">
    <property type="entry name" value="MTAP_SsMTAPII_like_MTIP"/>
    <property type="match status" value="1"/>
</dbReference>
<keyword evidence="2 3" id="KW-0808">Transferase</keyword>
<name>A0A842YK12_METTF</name>
<dbReference type="Gene3D" id="3.40.50.1580">
    <property type="entry name" value="Nucleoside phosphorylase domain"/>
    <property type="match status" value="1"/>
</dbReference>
<feature type="binding site" evidence="3">
    <location>
        <position position="8"/>
    </location>
    <ligand>
        <name>phosphate</name>
        <dbReference type="ChEBI" id="CHEBI:43474"/>
    </ligand>
</feature>
<dbReference type="InterPro" id="IPR035994">
    <property type="entry name" value="Nucleoside_phosphorylase_sf"/>
</dbReference>
<dbReference type="GO" id="GO:0005829">
    <property type="term" value="C:cytosol"/>
    <property type="evidence" value="ECO:0007669"/>
    <property type="project" value="TreeGrafter"/>
</dbReference>
<dbReference type="GO" id="GO:0006166">
    <property type="term" value="P:purine ribonucleoside salvage"/>
    <property type="evidence" value="ECO:0007669"/>
    <property type="project" value="UniProtKB-UniRule"/>
</dbReference>
<feature type="site" description="Important for substrate specificity" evidence="3">
    <location>
        <position position="211"/>
    </location>
</feature>
<comment type="pathway">
    <text evidence="3">Purine metabolism; purine nucleoside salvage.</text>
</comment>
<feature type="binding site" evidence="3">
    <location>
        <begin position="50"/>
        <end position="51"/>
    </location>
    <ligand>
        <name>phosphate</name>
        <dbReference type="ChEBI" id="CHEBI:43474"/>
    </ligand>
</feature>
<accession>A0A842YK12</accession>
<comment type="function">
    <text evidence="3">Catalyzes the reversible phosphorylation of S-methyl-5'-thioinosine (MTI) to hypoxanthine and 5-methylthioribose-1-phosphate. Involved in the breakdown of S-methyl-5'-thioadenosine (MTA), a major by-product of polyamine biosynthesis. Catabolism of (MTA) occurs via deamination to MTI and phosphorolysis to hypoxanthine.</text>
</comment>
<dbReference type="NCBIfam" id="TIGR01694">
    <property type="entry name" value="MTAP"/>
    <property type="match status" value="1"/>
</dbReference>
<dbReference type="PANTHER" id="PTHR42679:SF2">
    <property type="entry name" value="S-METHYL-5'-THIOADENOSINE PHOSPHORYLASE"/>
    <property type="match status" value="1"/>
</dbReference>
<keyword evidence="1 3" id="KW-0328">Glycosyltransferase</keyword>
<comment type="subunit">
    <text evidence="3">Homotrimer.</text>
</comment>
<dbReference type="GO" id="GO:0017061">
    <property type="term" value="F:S-methyl-5-thioadenosine phosphorylase activity"/>
    <property type="evidence" value="ECO:0007669"/>
    <property type="project" value="InterPro"/>
</dbReference>
<dbReference type="Pfam" id="PF01048">
    <property type="entry name" value="PNP_UDP_1"/>
    <property type="match status" value="1"/>
</dbReference>
<dbReference type="UniPathway" id="UPA00606"/>
<feature type="domain" description="Nucleoside phosphorylase" evidence="4">
    <location>
        <begin position="2"/>
        <end position="234"/>
    </location>
</feature>
<evidence type="ECO:0000256" key="3">
    <source>
        <dbReference type="HAMAP-Rule" id="MF_01963"/>
    </source>
</evidence>
<comment type="caution">
    <text evidence="3">Lacks conserved residue(s) required for the propagation of feature annotation.</text>
</comment>
<dbReference type="GO" id="GO:0019509">
    <property type="term" value="P:L-methionine salvage from methylthioadenosine"/>
    <property type="evidence" value="ECO:0007669"/>
    <property type="project" value="TreeGrafter"/>
</dbReference>
<dbReference type="RefSeq" id="WP_192961616.1">
    <property type="nucleotide sequence ID" value="NZ_QKOF01000005.1"/>
</dbReference>
<dbReference type="InterPro" id="IPR010044">
    <property type="entry name" value="MTAP"/>
</dbReference>
<comment type="similarity">
    <text evidence="3">Belongs to the PNP/MTAP phosphorylase family. MTAP subfamily.</text>
</comment>
<comment type="miscellaneous">
    <text evidence="3">Although this enzyme belongs to the family of MTA phosphorylases based on sequence homology, it has been shown that conserved amino acid substitutions in the substrate binding pocket convert the substrate specificity of this enzyme from 6-aminopurines to 6-oxopurines.</text>
</comment>
<dbReference type="SUPFAM" id="SSF53167">
    <property type="entry name" value="Purine and uridine phosphorylases"/>
    <property type="match status" value="1"/>
</dbReference>
<organism evidence="5 6">
    <name type="scientific">Methanothermobacter thermautotrophicus</name>
    <name type="common">Methanobacterium thermoformicicum</name>
    <dbReference type="NCBI Taxonomy" id="145262"/>
    <lineage>
        <taxon>Archaea</taxon>
        <taxon>Methanobacteriati</taxon>
        <taxon>Methanobacteriota</taxon>
        <taxon>Methanomada group</taxon>
        <taxon>Methanobacteria</taxon>
        <taxon>Methanobacteriales</taxon>
        <taxon>Methanobacteriaceae</taxon>
        <taxon>Methanothermobacter</taxon>
    </lineage>
</organism>
<feature type="binding site" evidence="3">
    <location>
        <position position="176"/>
    </location>
    <ligand>
        <name>phosphate</name>
        <dbReference type="ChEBI" id="CHEBI:43474"/>
    </ligand>
</feature>
<feature type="binding site" evidence="3">
    <location>
        <position position="175"/>
    </location>
    <ligand>
        <name>substrate</name>
    </ligand>
</feature>